<dbReference type="InterPro" id="IPR021067">
    <property type="entry name" value="Glycosyltransferase"/>
</dbReference>
<dbReference type="SUPFAM" id="SSF53448">
    <property type="entry name" value="Nucleotide-diphospho-sugar transferases"/>
    <property type="match status" value="1"/>
</dbReference>
<name>A0A7S3UTW3_HETAK</name>
<protein>
    <submittedName>
        <fullName evidence="3">Uncharacterized protein</fullName>
    </submittedName>
</protein>
<dbReference type="EMBL" id="HBIU01007043">
    <property type="protein sequence ID" value="CAE0624051.1"/>
    <property type="molecule type" value="Transcribed_RNA"/>
</dbReference>
<keyword evidence="2" id="KW-1133">Transmembrane helix</keyword>
<feature type="region of interest" description="Disordered" evidence="1">
    <location>
        <begin position="65"/>
        <end position="89"/>
    </location>
</feature>
<dbReference type="InterPro" id="IPR029044">
    <property type="entry name" value="Nucleotide-diphossugar_trans"/>
</dbReference>
<feature type="compositionally biased region" description="Polar residues" evidence="1">
    <location>
        <begin position="65"/>
        <end position="77"/>
    </location>
</feature>
<feature type="transmembrane region" description="Helical" evidence="2">
    <location>
        <begin position="15"/>
        <end position="38"/>
    </location>
</feature>
<evidence type="ECO:0000256" key="1">
    <source>
        <dbReference type="SAM" id="MobiDB-lite"/>
    </source>
</evidence>
<evidence type="ECO:0000256" key="2">
    <source>
        <dbReference type="SAM" id="Phobius"/>
    </source>
</evidence>
<gene>
    <name evidence="3" type="ORF">HAKA00212_LOCUS2717</name>
</gene>
<accession>A0A7S3UTW3</accession>
<keyword evidence="2" id="KW-0472">Membrane</keyword>
<proteinExistence type="predicted"/>
<organism evidence="3">
    <name type="scientific">Heterosigma akashiwo</name>
    <name type="common">Chromophytic alga</name>
    <name type="synonym">Heterosigma carterae</name>
    <dbReference type="NCBI Taxonomy" id="2829"/>
    <lineage>
        <taxon>Eukaryota</taxon>
        <taxon>Sar</taxon>
        <taxon>Stramenopiles</taxon>
        <taxon>Ochrophyta</taxon>
        <taxon>Raphidophyceae</taxon>
        <taxon>Chattonellales</taxon>
        <taxon>Chattonellaceae</taxon>
        <taxon>Heterosigma</taxon>
    </lineage>
</organism>
<sequence length="538" mass="59947">MVVAAKIDKKRRVPIYRYVALGALGLYATAMTILMLVATLQDPTNHRAVGPSVVEGIWEASSTLRGSNSNIDSNHTAEPTGHGSKEQDPRHKFKAAISDFLSDLWQAFSLIEHPSSTKVWSVYHSLAVRYFVSEDSRLKGQLPYHLKNDSSIFISMASYRDKLCPATLEEIFSKAAVPQKIQVGLVQQNCDVDCETFQELTPAQMKQKPKPKPQKIKQNGPDIDCAEAFCKSGTNAALQHCSQIDVIRVNYLLATGPCPARYFASKMWSGQTYYMQIDSHIVFVQNWDKLLLGSLKRAPSPRPVLSQYPPGVLFPRWQSKPGYRICGARIQPDLNIRLEASQLYEWAPSPEPRYAPFIAAGFFLAPATFLAVAPFDPLLPWVFSGEEIHLSFRFWTHGYDIFSPGQNYLAHYYSRIDQPKFYEAPRRLFAGSGQIWSRLQRLVTQRIKHVVGYPEFANASQLAPPSLAAAALGVYGPGDARPPEGFHRVVNVDLANKRTGWVGWCQRGAAPAPEEVTATNVLSDRSALAGPHVAMVEQ</sequence>
<dbReference type="PANTHER" id="PTHR34496:SF10">
    <property type="entry name" value="GLCNAC TRANSFERASE"/>
    <property type="match status" value="1"/>
</dbReference>
<dbReference type="PANTHER" id="PTHR34496">
    <property type="entry name" value="GLCNAC TRANSFERASE-RELATED"/>
    <property type="match status" value="1"/>
</dbReference>
<dbReference type="AlphaFoldDB" id="A0A7S3UTW3"/>
<keyword evidence="2" id="KW-0812">Transmembrane</keyword>
<dbReference type="Pfam" id="PF11397">
    <property type="entry name" value="GlcNAc"/>
    <property type="match status" value="1"/>
</dbReference>
<evidence type="ECO:0000313" key="3">
    <source>
        <dbReference type="EMBL" id="CAE0624051.1"/>
    </source>
</evidence>
<reference evidence="3" key="1">
    <citation type="submission" date="2021-01" db="EMBL/GenBank/DDBJ databases">
        <authorList>
            <person name="Corre E."/>
            <person name="Pelletier E."/>
            <person name="Niang G."/>
            <person name="Scheremetjew M."/>
            <person name="Finn R."/>
            <person name="Kale V."/>
            <person name="Holt S."/>
            <person name="Cochrane G."/>
            <person name="Meng A."/>
            <person name="Brown T."/>
            <person name="Cohen L."/>
        </authorList>
    </citation>
    <scope>NUCLEOTIDE SEQUENCE</scope>
    <source>
        <strain evidence="3">CCMP3107</strain>
    </source>
</reference>